<evidence type="ECO:0000313" key="9">
    <source>
        <dbReference type="Proteomes" id="UP000245609"/>
    </source>
</evidence>
<feature type="transmembrane region" description="Helical" evidence="7">
    <location>
        <begin position="46"/>
        <end position="68"/>
    </location>
</feature>
<proteinExistence type="predicted"/>
<evidence type="ECO:0008006" key="10">
    <source>
        <dbReference type="Google" id="ProtNLM"/>
    </source>
</evidence>
<keyword evidence="2" id="KW-0256">Endoplasmic reticulum</keyword>
<organism evidence="8 9">
    <name type="scientific">Smittium megazygosporum</name>
    <dbReference type="NCBI Taxonomy" id="133381"/>
    <lineage>
        <taxon>Eukaryota</taxon>
        <taxon>Fungi</taxon>
        <taxon>Fungi incertae sedis</taxon>
        <taxon>Zoopagomycota</taxon>
        <taxon>Kickxellomycotina</taxon>
        <taxon>Harpellomycetes</taxon>
        <taxon>Harpellales</taxon>
        <taxon>Legeriomycetaceae</taxon>
        <taxon>Smittium</taxon>
    </lineage>
</organism>
<protein>
    <recommendedName>
        <fullName evidence="10">Vacuolar ATPase assembly integral membrane protein VMA21</fullName>
    </recommendedName>
</protein>
<keyword evidence="4 7" id="KW-0472">Membrane</keyword>
<keyword evidence="1 7" id="KW-0812">Transmembrane</keyword>
<feature type="region of interest" description="Disordered" evidence="6">
    <location>
        <begin position="1"/>
        <end position="22"/>
    </location>
</feature>
<evidence type="ECO:0000256" key="3">
    <source>
        <dbReference type="ARBA" id="ARBA00022989"/>
    </source>
</evidence>
<comment type="caution">
    <text evidence="8">The sequence shown here is derived from an EMBL/GenBank/DDBJ whole genome shotgun (WGS) entry which is preliminary data.</text>
</comment>
<feature type="transmembrane region" description="Helical" evidence="7">
    <location>
        <begin position="74"/>
        <end position="93"/>
    </location>
</feature>
<accession>A0A2T9ZBB8</accession>
<evidence type="ECO:0000313" key="8">
    <source>
        <dbReference type="EMBL" id="PVV01878.1"/>
    </source>
</evidence>
<dbReference type="AlphaFoldDB" id="A0A2T9ZBB8"/>
<evidence type="ECO:0000256" key="2">
    <source>
        <dbReference type="ARBA" id="ARBA00022824"/>
    </source>
</evidence>
<keyword evidence="3 7" id="KW-1133">Transmembrane helix</keyword>
<dbReference type="Proteomes" id="UP000245609">
    <property type="component" value="Unassembled WGS sequence"/>
</dbReference>
<dbReference type="InterPro" id="IPR019013">
    <property type="entry name" value="Vma21"/>
</dbReference>
<keyword evidence="5" id="KW-0968">Cytoplasmic vesicle</keyword>
<evidence type="ECO:0000256" key="5">
    <source>
        <dbReference type="ARBA" id="ARBA00023329"/>
    </source>
</evidence>
<dbReference type="EMBL" id="MBFS01000736">
    <property type="protein sequence ID" value="PVV01878.1"/>
    <property type="molecule type" value="Genomic_DNA"/>
</dbReference>
<dbReference type="GO" id="GO:0031410">
    <property type="term" value="C:cytoplasmic vesicle"/>
    <property type="evidence" value="ECO:0007669"/>
    <property type="project" value="UniProtKB-KW"/>
</dbReference>
<evidence type="ECO:0000256" key="6">
    <source>
        <dbReference type="SAM" id="MobiDB-lite"/>
    </source>
</evidence>
<dbReference type="GO" id="GO:0070072">
    <property type="term" value="P:vacuolar proton-transporting V-type ATPase complex assembly"/>
    <property type="evidence" value="ECO:0007669"/>
    <property type="project" value="InterPro"/>
</dbReference>
<gene>
    <name evidence="8" type="ORF">BB560_003691</name>
</gene>
<keyword evidence="9" id="KW-1185">Reference proteome</keyword>
<reference evidence="8 9" key="1">
    <citation type="journal article" date="2018" name="MBio">
        <title>Comparative Genomics Reveals the Core Gene Toolbox for the Fungus-Insect Symbiosis.</title>
        <authorList>
            <person name="Wang Y."/>
            <person name="Stata M."/>
            <person name="Wang W."/>
            <person name="Stajich J.E."/>
            <person name="White M.M."/>
            <person name="Moncalvo J.M."/>
        </authorList>
    </citation>
    <scope>NUCLEOTIDE SEQUENCE [LARGE SCALE GENOMIC DNA]</scope>
    <source>
        <strain evidence="8 9">SC-DP-2</strain>
    </source>
</reference>
<evidence type="ECO:0000256" key="7">
    <source>
        <dbReference type="SAM" id="Phobius"/>
    </source>
</evidence>
<sequence length="111" mass="12139">MVSNDKKAVGLKNGATGKGVSSNQQVVSELAQKIEEINKQSSLKRFWITSLLMFACPLGIYFVSIAYFTDSTTIAGLSAAFAANVVLFAYLYLAFVEETRNSEDANNKKIM</sequence>
<dbReference type="Pfam" id="PF09446">
    <property type="entry name" value="VMA21"/>
    <property type="match status" value="1"/>
</dbReference>
<evidence type="ECO:0000256" key="4">
    <source>
        <dbReference type="ARBA" id="ARBA00023136"/>
    </source>
</evidence>
<dbReference type="OrthoDB" id="160405at2759"/>
<name>A0A2T9ZBB8_9FUNG</name>
<evidence type="ECO:0000256" key="1">
    <source>
        <dbReference type="ARBA" id="ARBA00022692"/>
    </source>
</evidence>